<dbReference type="EMBL" id="PDCK01000040">
    <property type="protein sequence ID" value="PRQ47882.1"/>
    <property type="molecule type" value="Genomic_DNA"/>
</dbReference>
<evidence type="ECO:0000313" key="2">
    <source>
        <dbReference type="Proteomes" id="UP000238479"/>
    </source>
</evidence>
<reference evidence="1 2" key="1">
    <citation type="journal article" date="2018" name="Nat. Genet.">
        <title>The Rosa genome provides new insights in the design of modern roses.</title>
        <authorList>
            <person name="Bendahmane M."/>
        </authorList>
    </citation>
    <scope>NUCLEOTIDE SEQUENCE [LARGE SCALE GENOMIC DNA]</scope>
    <source>
        <strain evidence="2">cv. Old Blush</strain>
    </source>
</reference>
<accession>A0A2P6RN74</accession>
<keyword evidence="2" id="KW-1185">Reference proteome</keyword>
<evidence type="ECO:0000313" key="1">
    <source>
        <dbReference type="EMBL" id="PRQ47882.1"/>
    </source>
</evidence>
<dbReference type="Proteomes" id="UP000238479">
    <property type="component" value="Chromosome 2"/>
</dbReference>
<organism evidence="1 2">
    <name type="scientific">Rosa chinensis</name>
    <name type="common">China rose</name>
    <dbReference type="NCBI Taxonomy" id="74649"/>
    <lineage>
        <taxon>Eukaryota</taxon>
        <taxon>Viridiplantae</taxon>
        <taxon>Streptophyta</taxon>
        <taxon>Embryophyta</taxon>
        <taxon>Tracheophyta</taxon>
        <taxon>Spermatophyta</taxon>
        <taxon>Magnoliopsida</taxon>
        <taxon>eudicotyledons</taxon>
        <taxon>Gunneridae</taxon>
        <taxon>Pentapetalae</taxon>
        <taxon>rosids</taxon>
        <taxon>fabids</taxon>
        <taxon>Rosales</taxon>
        <taxon>Rosaceae</taxon>
        <taxon>Rosoideae</taxon>
        <taxon>Rosoideae incertae sedis</taxon>
        <taxon>Rosa</taxon>
    </lineage>
</organism>
<proteinExistence type="predicted"/>
<gene>
    <name evidence="1" type="ORF">RchiOBHm_Chr2g0104551</name>
</gene>
<dbReference type="AlphaFoldDB" id="A0A2P6RN74"/>
<protein>
    <submittedName>
        <fullName evidence="1">Uncharacterized protein</fullName>
    </submittedName>
</protein>
<dbReference type="Gramene" id="PRQ47882">
    <property type="protein sequence ID" value="PRQ47882"/>
    <property type="gene ID" value="RchiOBHm_Chr2g0104551"/>
</dbReference>
<sequence>MAPSILIPNSIYDSYRKRSRAKSNRRRKLLSSRLTILQIHLSHDDTGIDARSGALLQNKGILNK</sequence>
<comment type="caution">
    <text evidence="1">The sequence shown here is derived from an EMBL/GenBank/DDBJ whole genome shotgun (WGS) entry which is preliminary data.</text>
</comment>
<name>A0A2P6RN74_ROSCH</name>